<accession>A0AAD8RVF7</accession>
<dbReference type="AlphaFoldDB" id="A0AAD8RVF7"/>
<evidence type="ECO:0000256" key="1">
    <source>
        <dbReference type="SAM" id="MobiDB-lite"/>
    </source>
</evidence>
<dbReference type="EMBL" id="JAUUTY010000005">
    <property type="protein sequence ID" value="KAK1631898.1"/>
    <property type="molecule type" value="Genomic_DNA"/>
</dbReference>
<evidence type="ECO:0000313" key="2">
    <source>
        <dbReference type="EMBL" id="KAK1631898.1"/>
    </source>
</evidence>
<dbReference type="Proteomes" id="UP001231189">
    <property type="component" value="Unassembled WGS sequence"/>
</dbReference>
<evidence type="ECO:0000313" key="3">
    <source>
        <dbReference type="Proteomes" id="UP001231189"/>
    </source>
</evidence>
<organism evidence="2 3">
    <name type="scientific">Lolium multiflorum</name>
    <name type="common">Italian ryegrass</name>
    <name type="synonym">Lolium perenne subsp. multiflorum</name>
    <dbReference type="NCBI Taxonomy" id="4521"/>
    <lineage>
        <taxon>Eukaryota</taxon>
        <taxon>Viridiplantae</taxon>
        <taxon>Streptophyta</taxon>
        <taxon>Embryophyta</taxon>
        <taxon>Tracheophyta</taxon>
        <taxon>Spermatophyta</taxon>
        <taxon>Magnoliopsida</taxon>
        <taxon>Liliopsida</taxon>
        <taxon>Poales</taxon>
        <taxon>Poaceae</taxon>
        <taxon>BOP clade</taxon>
        <taxon>Pooideae</taxon>
        <taxon>Poodae</taxon>
        <taxon>Poeae</taxon>
        <taxon>Poeae Chloroplast Group 2 (Poeae type)</taxon>
        <taxon>Loliodinae</taxon>
        <taxon>Loliinae</taxon>
        <taxon>Lolium</taxon>
    </lineage>
</organism>
<proteinExistence type="predicted"/>
<gene>
    <name evidence="2" type="ORF">QYE76_006213</name>
</gene>
<feature type="region of interest" description="Disordered" evidence="1">
    <location>
        <begin position="40"/>
        <end position="61"/>
    </location>
</feature>
<protein>
    <submittedName>
        <fullName evidence="2">Uncharacterized protein</fullName>
    </submittedName>
</protein>
<reference evidence="2" key="1">
    <citation type="submission" date="2023-07" db="EMBL/GenBank/DDBJ databases">
        <title>A chromosome-level genome assembly of Lolium multiflorum.</title>
        <authorList>
            <person name="Chen Y."/>
            <person name="Copetti D."/>
            <person name="Kolliker R."/>
            <person name="Studer B."/>
        </authorList>
    </citation>
    <scope>NUCLEOTIDE SEQUENCE</scope>
    <source>
        <strain evidence="2">02402/16</strain>
        <tissue evidence="2">Leaf</tissue>
    </source>
</reference>
<comment type="caution">
    <text evidence="2">The sequence shown here is derived from an EMBL/GenBank/DDBJ whole genome shotgun (WGS) entry which is preliminary data.</text>
</comment>
<name>A0AAD8RVF7_LOLMU</name>
<sequence length="101" mass="10794">MRLHSSPLAPCREEPLEIGGVIQVSLPHGRRVEHAMPPGVTRRVSSVSGPPPLGVSHAASRNHAAAGWNRAAPAWIRASPPHRVASATAHRHQQGNFFLPS</sequence>
<keyword evidence="3" id="KW-1185">Reference proteome</keyword>